<comment type="caution">
    <text evidence="1">The sequence shown here is derived from an EMBL/GenBank/DDBJ whole genome shotgun (WGS) entry which is preliminary data.</text>
</comment>
<organism evidence="1 2">
    <name type="scientific">Zarea fungicola</name>
    <dbReference type="NCBI Taxonomy" id="93591"/>
    <lineage>
        <taxon>Eukaryota</taxon>
        <taxon>Fungi</taxon>
        <taxon>Dikarya</taxon>
        <taxon>Ascomycota</taxon>
        <taxon>Pezizomycotina</taxon>
        <taxon>Sordariomycetes</taxon>
        <taxon>Hypocreomycetidae</taxon>
        <taxon>Hypocreales</taxon>
        <taxon>Cordycipitaceae</taxon>
        <taxon>Zarea</taxon>
    </lineage>
</organism>
<accession>A0ACC1MJS8</accession>
<evidence type="ECO:0000313" key="2">
    <source>
        <dbReference type="Proteomes" id="UP001143910"/>
    </source>
</evidence>
<name>A0ACC1MJS8_9HYPO</name>
<sequence>MYKLAILSAAFLGAVAAPAPQDSSAVPADPPFNGKNCRDIKVPVTVDTTIKQFNFKASDQEVDMTNLWLSFIRHGSDFAAGLVSNDKFHIKKDYTLAATLCHPKAGPSSTLQILTHGFGFDRSYWDYPYAKYNYSYVAQALDAGYSTLSWDRLGIAASSHGDPVNEIQLALELTTLPPRCTSATPTAPP</sequence>
<protein>
    <submittedName>
        <fullName evidence="1">Uncharacterized protein</fullName>
    </submittedName>
</protein>
<reference evidence="1" key="1">
    <citation type="submission" date="2022-08" db="EMBL/GenBank/DDBJ databases">
        <title>Genome Sequence of Lecanicillium fungicola.</title>
        <authorList>
            <person name="Buettner E."/>
        </authorList>
    </citation>
    <scope>NUCLEOTIDE SEQUENCE</scope>
    <source>
        <strain evidence="1">Babe33</strain>
    </source>
</reference>
<evidence type="ECO:0000313" key="1">
    <source>
        <dbReference type="EMBL" id="KAJ2966904.1"/>
    </source>
</evidence>
<dbReference type="EMBL" id="JANJQO010002472">
    <property type="protein sequence ID" value="KAJ2966904.1"/>
    <property type="molecule type" value="Genomic_DNA"/>
</dbReference>
<proteinExistence type="predicted"/>
<dbReference type="Proteomes" id="UP001143910">
    <property type="component" value="Unassembled WGS sequence"/>
</dbReference>
<keyword evidence="2" id="KW-1185">Reference proteome</keyword>
<gene>
    <name evidence="1" type="ORF">NQ176_g9925</name>
</gene>